<keyword evidence="2" id="KW-1185">Reference proteome</keyword>
<name>A0ABU6YSG3_9FABA</name>
<reference evidence="1 2" key="1">
    <citation type="journal article" date="2023" name="Plants (Basel)">
        <title>Bridging the Gap: Combining Genomics and Transcriptomics Approaches to Understand Stylosanthes scabra, an Orphan Legume from the Brazilian Caatinga.</title>
        <authorList>
            <person name="Ferreira-Neto J.R.C."/>
            <person name="da Silva M.D."/>
            <person name="Binneck E."/>
            <person name="de Melo N.F."/>
            <person name="da Silva R.H."/>
            <person name="de Melo A.L.T.M."/>
            <person name="Pandolfi V."/>
            <person name="Bustamante F.O."/>
            <person name="Brasileiro-Vidal A.C."/>
            <person name="Benko-Iseppon A.M."/>
        </authorList>
    </citation>
    <scope>NUCLEOTIDE SEQUENCE [LARGE SCALE GENOMIC DNA]</scope>
    <source>
        <tissue evidence="1">Leaves</tissue>
    </source>
</reference>
<sequence length="110" mass="12464">MIDASSGGALMNKTSEDAWELIETVADANQHFNRRATSKGVYEFKQKSVKHCGISSCNSHHTDECPQLQENNTVASTHNFFDATTIPPYNKQYYTQGWRDGQPTRWNPPQ</sequence>
<protein>
    <submittedName>
        <fullName evidence="1">Uncharacterized protein</fullName>
    </submittedName>
</protein>
<organism evidence="1 2">
    <name type="scientific">Stylosanthes scabra</name>
    <dbReference type="NCBI Taxonomy" id="79078"/>
    <lineage>
        <taxon>Eukaryota</taxon>
        <taxon>Viridiplantae</taxon>
        <taxon>Streptophyta</taxon>
        <taxon>Embryophyta</taxon>
        <taxon>Tracheophyta</taxon>
        <taxon>Spermatophyta</taxon>
        <taxon>Magnoliopsida</taxon>
        <taxon>eudicotyledons</taxon>
        <taxon>Gunneridae</taxon>
        <taxon>Pentapetalae</taxon>
        <taxon>rosids</taxon>
        <taxon>fabids</taxon>
        <taxon>Fabales</taxon>
        <taxon>Fabaceae</taxon>
        <taxon>Papilionoideae</taxon>
        <taxon>50 kb inversion clade</taxon>
        <taxon>dalbergioids sensu lato</taxon>
        <taxon>Dalbergieae</taxon>
        <taxon>Pterocarpus clade</taxon>
        <taxon>Stylosanthes</taxon>
    </lineage>
</organism>
<proteinExistence type="predicted"/>
<evidence type="ECO:0000313" key="1">
    <source>
        <dbReference type="EMBL" id="MED6212023.1"/>
    </source>
</evidence>
<dbReference type="Proteomes" id="UP001341840">
    <property type="component" value="Unassembled WGS sequence"/>
</dbReference>
<dbReference type="EMBL" id="JASCZI010242771">
    <property type="protein sequence ID" value="MED6212023.1"/>
    <property type="molecule type" value="Genomic_DNA"/>
</dbReference>
<accession>A0ABU6YSG3</accession>
<comment type="caution">
    <text evidence="1">The sequence shown here is derived from an EMBL/GenBank/DDBJ whole genome shotgun (WGS) entry which is preliminary data.</text>
</comment>
<evidence type="ECO:0000313" key="2">
    <source>
        <dbReference type="Proteomes" id="UP001341840"/>
    </source>
</evidence>
<gene>
    <name evidence="1" type="ORF">PIB30_079202</name>
</gene>